<evidence type="ECO:0000313" key="3">
    <source>
        <dbReference type="Proteomes" id="UP000813444"/>
    </source>
</evidence>
<feature type="compositionally biased region" description="Basic and acidic residues" evidence="1">
    <location>
        <begin position="1"/>
        <end position="14"/>
    </location>
</feature>
<feature type="region of interest" description="Disordered" evidence="1">
    <location>
        <begin position="35"/>
        <end position="74"/>
    </location>
</feature>
<sequence length="260" mass="28991">MGRPRPSFEHHPNVDDQGLADDGLHMIGSACKSQLPTDLSATPQPGQHGRQRRAASHDKGLSRPPAVAAHESDQAGSLLCLPTRLTTASLHHVSRPSPSAQSLFSLAPWLQFSRRAAKGMCPGNRMLWRGGDRLSLAGGMSTPDANSAGSKFTTLYDCHRQRTFSICRRMSWSVFREERESIRSWVGVTSIPLSRQMCDMCMWRQCSCQRQPNSLSELTDSTVIFRIKISRKIQHHGKGTESSHRLLEYEAWRTHAYGLG</sequence>
<name>A0A8K0SVC5_9HYPO</name>
<feature type="compositionally biased region" description="Polar residues" evidence="1">
    <location>
        <begin position="35"/>
        <end position="45"/>
    </location>
</feature>
<dbReference type="EMBL" id="JAGPNK010000005">
    <property type="protein sequence ID" value="KAH7321393.1"/>
    <property type="molecule type" value="Genomic_DNA"/>
</dbReference>
<feature type="region of interest" description="Disordered" evidence="1">
    <location>
        <begin position="1"/>
        <end position="23"/>
    </location>
</feature>
<accession>A0A8K0SVC5</accession>
<reference evidence="2" key="1">
    <citation type="journal article" date="2021" name="Nat. Commun.">
        <title>Genetic determinants of endophytism in the Arabidopsis root mycobiome.</title>
        <authorList>
            <person name="Mesny F."/>
            <person name="Miyauchi S."/>
            <person name="Thiergart T."/>
            <person name="Pickel B."/>
            <person name="Atanasova L."/>
            <person name="Karlsson M."/>
            <person name="Huettel B."/>
            <person name="Barry K.W."/>
            <person name="Haridas S."/>
            <person name="Chen C."/>
            <person name="Bauer D."/>
            <person name="Andreopoulos W."/>
            <person name="Pangilinan J."/>
            <person name="LaButti K."/>
            <person name="Riley R."/>
            <person name="Lipzen A."/>
            <person name="Clum A."/>
            <person name="Drula E."/>
            <person name="Henrissat B."/>
            <person name="Kohler A."/>
            <person name="Grigoriev I.V."/>
            <person name="Martin F.M."/>
            <person name="Hacquard S."/>
        </authorList>
    </citation>
    <scope>NUCLEOTIDE SEQUENCE</scope>
    <source>
        <strain evidence="2">MPI-CAGE-CH-0235</strain>
    </source>
</reference>
<proteinExistence type="predicted"/>
<evidence type="ECO:0000313" key="2">
    <source>
        <dbReference type="EMBL" id="KAH7321393.1"/>
    </source>
</evidence>
<organism evidence="2 3">
    <name type="scientific">Stachybotrys elegans</name>
    <dbReference type="NCBI Taxonomy" id="80388"/>
    <lineage>
        <taxon>Eukaryota</taxon>
        <taxon>Fungi</taxon>
        <taxon>Dikarya</taxon>
        <taxon>Ascomycota</taxon>
        <taxon>Pezizomycotina</taxon>
        <taxon>Sordariomycetes</taxon>
        <taxon>Hypocreomycetidae</taxon>
        <taxon>Hypocreales</taxon>
        <taxon>Stachybotryaceae</taxon>
        <taxon>Stachybotrys</taxon>
    </lineage>
</organism>
<dbReference type="Proteomes" id="UP000813444">
    <property type="component" value="Unassembled WGS sequence"/>
</dbReference>
<evidence type="ECO:0000256" key="1">
    <source>
        <dbReference type="SAM" id="MobiDB-lite"/>
    </source>
</evidence>
<comment type="caution">
    <text evidence="2">The sequence shown here is derived from an EMBL/GenBank/DDBJ whole genome shotgun (WGS) entry which is preliminary data.</text>
</comment>
<protein>
    <submittedName>
        <fullName evidence="2">Uncharacterized protein</fullName>
    </submittedName>
</protein>
<gene>
    <name evidence="2" type="ORF">B0I35DRAFT_213676</name>
</gene>
<keyword evidence="3" id="KW-1185">Reference proteome</keyword>
<dbReference type="AlphaFoldDB" id="A0A8K0SVC5"/>